<evidence type="ECO:0000256" key="1">
    <source>
        <dbReference type="ARBA" id="ARBA00023002"/>
    </source>
</evidence>
<dbReference type="CDD" id="cd12167">
    <property type="entry name" value="2-Hacid_dh_8"/>
    <property type="match status" value="1"/>
</dbReference>
<organism evidence="4 5">
    <name type="scientific">Paenibacillus vulneris</name>
    <dbReference type="NCBI Taxonomy" id="1133364"/>
    <lineage>
        <taxon>Bacteria</taxon>
        <taxon>Bacillati</taxon>
        <taxon>Bacillota</taxon>
        <taxon>Bacilli</taxon>
        <taxon>Bacillales</taxon>
        <taxon>Paenibacillaceae</taxon>
        <taxon>Paenibacillus</taxon>
    </lineage>
</organism>
<protein>
    <submittedName>
        <fullName evidence="4">Hydroxyacid dehydrogenase</fullName>
    </submittedName>
</protein>
<dbReference type="Proteomes" id="UP001597180">
    <property type="component" value="Unassembled WGS sequence"/>
</dbReference>
<dbReference type="EMBL" id="JBHTLU010000031">
    <property type="protein sequence ID" value="MFD1222508.1"/>
    <property type="molecule type" value="Genomic_DNA"/>
</dbReference>
<gene>
    <name evidence="4" type="ORF">ACFQ4B_20530</name>
</gene>
<evidence type="ECO:0000256" key="2">
    <source>
        <dbReference type="ARBA" id="ARBA00023027"/>
    </source>
</evidence>
<evidence type="ECO:0000313" key="4">
    <source>
        <dbReference type="EMBL" id="MFD1222508.1"/>
    </source>
</evidence>
<comment type="caution">
    <text evidence="4">The sequence shown here is derived from an EMBL/GenBank/DDBJ whole genome shotgun (WGS) entry which is preliminary data.</text>
</comment>
<sequence length="333" mass="37353">MKKRAIFIGNEARIHGVYNSHIQEELRTLADFYPAIIHKDNLEEHAAALRTIEVAFSTWGMSLLTREEIQHYLPNLKALFYAAGSVQSFARPFLHQNVTVVSAWAANAVPVAEYTAAQIVLANKGFYQSARMCKSNRREASIYAKTFPGNWNARVGILGAGMIGKKVIELLKPYQVNIDVFDPFLPEAAAHKLGVQKKELTAIFSECHTISNHLANLPATVGMLNKEHFDLMLPNATFINTARGLQVVEEDLARALRDVPTRTAVLDVTYPEPVRPDSELLQLDNVILTPHIAGSNPSEVTRMAQYIVEEFRRYLHQEALQYQVTLPMLETMA</sequence>
<feature type="domain" description="D-isomer specific 2-hydroxyacid dehydrogenase NAD-binding" evidence="3">
    <location>
        <begin position="124"/>
        <end position="293"/>
    </location>
</feature>
<dbReference type="RefSeq" id="WP_345588095.1">
    <property type="nucleotide sequence ID" value="NZ_BAABJG010000015.1"/>
</dbReference>
<dbReference type="Pfam" id="PF02826">
    <property type="entry name" value="2-Hacid_dh_C"/>
    <property type="match status" value="1"/>
</dbReference>
<evidence type="ECO:0000313" key="5">
    <source>
        <dbReference type="Proteomes" id="UP001597180"/>
    </source>
</evidence>
<evidence type="ECO:0000259" key="3">
    <source>
        <dbReference type="Pfam" id="PF02826"/>
    </source>
</evidence>
<dbReference type="InterPro" id="IPR006140">
    <property type="entry name" value="D-isomer_DH_NAD-bd"/>
</dbReference>
<dbReference type="InterPro" id="IPR036291">
    <property type="entry name" value="NAD(P)-bd_dom_sf"/>
</dbReference>
<keyword evidence="2" id="KW-0520">NAD</keyword>
<proteinExistence type="predicted"/>
<name>A0ABW3UP47_9BACL</name>
<dbReference type="PANTHER" id="PTHR10996">
    <property type="entry name" value="2-HYDROXYACID DEHYDROGENASE-RELATED"/>
    <property type="match status" value="1"/>
</dbReference>
<keyword evidence="1" id="KW-0560">Oxidoreductase</keyword>
<keyword evidence="5" id="KW-1185">Reference proteome</keyword>
<accession>A0ABW3UP47</accession>
<dbReference type="PANTHER" id="PTHR10996:SF178">
    <property type="entry name" value="2-HYDROXYACID DEHYDROGENASE YGL185C-RELATED"/>
    <property type="match status" value="1"/>
</dbReference>
<reference evidence="5" key="1">
    <citation type="journal article" date="2019" name="Int. J. Syst. Evol. Microbiol.">
        <title>The Global Catalogue of Microorganisms (GCM) 10K type strain sequencing project: providing services to taxonomists for standard genome sequencing and annotation.</title>
        <authorList>
            <consortium name="The Broad Institute Genomics Platform"/>
            <consortium name="The Broad Institute Genome Sequencing Center for Infectious Disease"/>
            <person name="Wu L."/>
            <person name="Ma J."/>
        </authorList>
    </citation>
    <scope>NUCLEOTIDE SEQUENCE [LARGE SCALE GENOMIC DNA]</scope>
    <source>
        <strain evidence="5">CCUG 53270</strain>
    </source>
</reference>
<dbReference type="Gene3D" id="3.40.50.720">
    <property type="entry name" value="NAD(P)-binding Rossmann-like Domain"/>
    <property type="match status" value="2"/>
</dbReference>
<dbReference type="SUPFAM" id="SSF51735">
    <property type="entry name" value="NAD(P)-binding Rossmann-fold domains"/>
    <property type="match status" value="1"/>
</dbReference>
<dbReference type="InterPro" id="IPR050223">
    <property type="entry name" value="D-isomer_2-hydroxyacid_DH"/>
</dbReference>